<dbReference type="SUPFAM" id="SSF52540">
    <property type="entry name" value="P-loop containing nucleoside triphosphate hydrolases"/>
    <property type="match status" value="1"/>
</dbReference>
<feature type="domain" description="Endonuclease GajA/Old nuclease/RecF-like AAA" evidence="1">
    <location>
        <begin position="1"/>
        <end position="50"/>
    </location>
</feature>
<evidence type="ECO:0000259" key="1">
    <source>
        <dbReference type="Pfam" id="PF13175"/>
    </source>
</evidence>
<dbReference type="Pfam" id="PF13175">
    <property type="entry name" value="AAA_15"/>
    <property type="match status" value="1"/>
</dbReference>
<feature type="non-terminal residue" evidence="2">
    <location>
        <position position="58"/>
    </location>
</feature>
<sequence length="58" mass="6442">MKLTGFRIQNFRSIIDTGWTYLSPDNITGLIGQNESGKTSILEALNSFYTGTISEDIL</sequence>
<dbReference type="EMBL" id="BARV01018840">
    <property type="protein sequence ID" value="GAI24276.1"/>
    <property type="molecule type" value="Genomic_DNA"/>
</dbReference>
<evidence type="ECO:0000313" key="2">
    <source>
        <dbReference type="EMBL" id="GAI24276.1"/>
    </source>
</evidence>
<protein>
    <recommendedName>
        <fullName evidence="1">Endonuclease GajA/Old nuclease/RecF-like AAA domain-containing protein</fullName>
    </recommendedName>
</protein>
<proteinExistence type="predicted"/>
<dbReference type="InterPro" id="IPR041685">
    <property type="entry name" value="AAA_GajA/Old/RecF-like"/>
</dbReference>
<reference evidence="2" key="1">
    <citation type="journal article" date="2014" name="Front. Microbiol.">
        <title>High frequency of phylogenetically diverse reductive dehalogenase-homologous genes in deep subseafloor sedimentary metagenomes.</title>
        <authorList>
            <person name="Kawai M."/>
            <person name="Futagami T."/>
            <person name="Toyoda A."/>
            <person name="Takaki Y."/>
            <person name="Nishi S."/>
            <person name="Hori S."/>
            <person name="Arai W."/>
            <person name="Tsubouchi T."/>
            <person name="Morono Y."/>
            <person name="Uchiyama I."/>
            <person name="Ito T."/>
            <person name="Fujiyama A."/>
            <person name="Inagaki F."/>
            <person name="Takami H."/>
        </authorList>
    </citation>
    <scope>NUCLEOTIDE SEQUENCE</scope>
    <source>
        <strain evidence="2">Expedition CK06-06</strain>
    </source>
</reference>
<comment type="caution">
    <text evidence="2">The sequence shown here is derived from an EMBL/GenBank/DDBJ whole genome shotgun (WGS) entry which is preliminary data.</text>
</comment>
<dbReference type="InterPro" id="IPR027417">
    <property type="entry name" value="P-loop_NTPase"/>
</dbReference>
<gene>
    <name evidence="2" type="ORF">S06H3_31784</name>
</gene>
<dbReference type="AlphaFoldDB" id="X1N1X5"/>
<dbReference type="Gene3D" id="3.40.50.300">
    <property type="entry name" value="P-loop containing nucleotide triphosphate hydrolases"/>
    <property type="match status" value="1"/>
</dbReference>
<name>X1N1X5_9ZZZZ</name>
<organism evidence="2">
    <name type="scientific">marine sediment metagenome</name>
    <dbReference type="NCBI Taxonomy" id="412755"/>
    <lineage>
        <taxon>unclassified sequences</taxon>
        <taxon>metagenomes</taxon>
        <taxon>ecological metagenomes</taxon>
    </lineage>
</organism>
<accession>X1N1X5</accession>